<dbReference type="Proteomes" id="UP001172457">
    <property type="component" value="Chromosome 3"/>
</dbReference>
<proteinExistence type="predicted"/>
<feature type="region of interest" description="Disordered" evidence="1">
    <location>
        <begin position="1"/>
        <end position="33"/>
    </location>
</feature>
<dbReference type="EMBL" id="JARYMX010000003">
    <property type="protein sequence ID" value="KAJ9557684.1"/>
    <property type="molecule type" value="Genomic_DNA"/>
</dbReference>
<name>A0AA38TB40_9ASTR</name>
<protein>
    <submittedName>
        <fullName evidence="2">Uncharacterized protein</fullName>
    </submittedName>
</protein>
<comment type="caution">
    <text evidence="2">The sequence shown here is derived from an EMBL/GenBank/DDBJ whole genome shotgun (WGS) entry which is preliminary data.</text>
</comment>
<dbReference type="AlphaFoldDB" id="A0AA38TB40"/>
<gene>
    <name evidence="2" type="ORF">OSB04_012298</name>
</gene>
<dbReference type="PANTHER" id="PTHR47481">
    <property type="match status" value="1"/>
</dbReference>
<organism evidence="2 3">
    <name type="scientific">Centaurea solstitialis</name>
    <name type="common">yellow star-thistle</name>
    <dbReference type="NCBI Taxonomy" id="347529"/>
    <lineage>
        <taxon>Eukaryota</taxon>
        <taxon>Viridiplantae</taxon>
        <taxon>Streptophyta</taxon>
        <taxon>Embryophyta</taxon>
        <taxon>Tracheophyta</taxon>
        <taxon>Spermatophyta</taxon>
        <taxon>Magnoliopsida</taxon>
        <taxon>eudicotyledons</taxon>
        <taxon>Gunneridae</taxon>
        <taxon>Pentapetalae</taxon>
        <taxon>asterids</taxon>
        <taxon>campanulids</taxon>
        <taxon>Asterales</taxon>
        <taxon>Asteraceae</taxon>
        <taxon>Carduoideae</taxon>
        <taxon>Cardueae</taxon>
        <taxon>Centaureinae</taxon>
        <taxon>Centaurea</taxon>
    </lineage>
</organism>
<accession>A0AA38TB40</accession>
<evidence type="ECO:0000313" key="3">
    <source>
        <dbReference type="Proteomes" id="UP001172457"/>
    </source>
</evidence>
<evidence type="ECO:0000313" key="2">
    <source>
        <dbReference type="EMBL" id="KAJ9557684.1"/>
    </source>
</evidence>
<reference evidence="2" key="1">
    <citation type="submission" date="2023-03" db="EMBL/GenBank/DDBJ databases">
        <title>Chromosome-scale reference genome and RAD-based genetic map of yellow starthistle (Centaurea solstitialis) reveal putative structural variation and QTLs associated with invader traits.</title>
        <authorList>
            <person name="Reatini B."/>
            <person name="Cang F.A."/>
            <person name="Jiang Q."/>
            <person name="Mckibben M.T.W."/>
            <person name="Barker M.S."/>
            <person name="Rieseberg L.H."/>
            <person name="Dlugosch K.M."/>
        </authorList>
    </citation>
    <scope>NUCLEOTIDE SEQUENCE</scope>
    <source>
        <strain evidence="2">CAN-66</strain>
        <tissue evidence="2">Leaf</tissue>
    </source>
</reference>
<keyword evidence="3" id="KW-1185">Reference proteome</keyword>
<sequence length="322" mass="36542">MFRGYPDPYGHRLIPRAHEPTRRPTHGLAPESTRRPVKSWIPHMRSVRPLAFFATSGLIFVICKQYTKLHFSKLASPSSFTFSSIAFTGHLTSFPATTIHGRYFILKHFSSGFCHQQHQKLHPLILDQEDGNYVSWVELFHIHTCAYDVLDHIDATVPRPPSVDDPTWNRIDAIVKQWIYVTISKDLLQTIMKPGASAQELWTSLEQLFQDNKHTRVSFGGGLRISQPPPQSAIYPSALPYNSRQSREGPSYSSGNFYGTARMAPRSISSADFYETERTAPSVSSGDFYKTETVSPVGVSLIGRKFKRLNPMAYYTEKKDEN</sequence>
<evidence type="ECO:0000256" key="1">
    <source>
        <dbReference type="SAM" id="MobiDB-lite"/>
    </source>
</evidence>
<dbReference type="PANTHER" id="PTHR47481:SF38">
    <property type="entry name" value="POU DOMAIN, CLASS 4, TRANSCRIPTION FACTOR 1-LIKE"/>
    <property type="match status" value="1"/>
</dbReference>